<organism evidence="6 7">
    <name type="scientific">Streptomyces halobius</name>
    <dbReference type="NCBI Taxonomy" id="2879846"/>
    <lineage>
        <taxon>Bacteria</taxon>
        <taxon>Bacillati</taxon>
        <taxon>Actinomycetota</taxon>
        <taxon>Actinomycetes</taxon>
        <taxon>Kitasatosporales</taxon>
        <taxon>Streptomycetaceae</taxon>
        <taxon>Streptomyces</taxon>
    </lineage>
</organism>
<feature type="domain" description="HTH tetR-type" evidence="5">
    <location>
        <begin position="1"/>
        <end position="61"/>
    </location>
</feature>
<dbReference type="PROSITE" id="PS50977">
    <property type="entry name" value="HTH_TETR_2"/>
    <property type="match status" value="1"/>
</dbReference>
<evidence type="ECO:0000256" key="3">
    <source>
        <dbReference type="ARBA" id="ARBA00023163"/>
    </source>
</evidence>
<dbReference type="Pfam" id="PF00440">
    <property type="entry name" value="TetR_N"/>
    <property type="match status" value="1"/>
</dbReference>
<proteinExistence type="predicted"/>
<protein>
    <submittedName>
        <fullName evidence="6">TetR/AcrR family transcriptional regulator</fullName>
    </submittedName>
</protein>
<dbReference type="PRINTS" id="PR00455">
    <property type="entry name" value="HTHTETR"/>
</dbReference>
<sequence>MAKRAAILEGAAHVFAEKGYANARIDEILERSRVTKGAFYHHFATKAELASAVVYEGFTMEDVQPQTPHLQSIVDASISLAVLTPKVAVVRAAARVATEQADTEFFGALWKMYVPPVTELMHAAHANNECIPGVDPELAATTWIATFVGVDLMCRQTYEELPEKIAGINLQILQGIATPATLALLDVSVARGEHLVANSPVAAAYFDAERGVG</sequence>
<dbReference type="EMBL" id="CP086322">
    <property type="protein sequence ID" value="UQA91243.1"/>
    <property type="molecule type" value="Genomic_DNA"/>
</dbReference>
<reference evidence="6" key="1">
    <citation type="submission" date="2021-10" db="EMBL/GenBank/DDBJ databases">
        <title>Streptomyces nigrumlapis sp.nov.,an antimicrobial producing actinobacterium isolated from Black Gobi rocks.</title>
        <authorList>
            <person name="Wen Y."/>
            <person name="Zhang W."/>
            <person name="Liu X.G."/>
        </authorList>
    </citation>
    <scope>NUCLEOTIDE SEQUENCE</scope>
    <source>
        <strain evidence="6">ST13-2-2</strain>
    </source>
</reference>
<keyword evidence="7" id="KW-1185">Reference proteome</keyword>
<dbReference type="InterPro" id="IPR001647">
    <property type="entry name" value="HTH_TetR"/>
</dbReference>
<evidence type="ECO:0000313" key="7">
    <source>
        <dbReference type="Proteomes" id="UP000830115"/>
    </source>
</evidence>
<dbReference type="InterPro" id="IPR036271">
    <property type="entry name" value="Tet_transcr_reg_TetR-rel_C_sf"/>
</dbReference>
<evidence type="ECO:0000256" key="4">
    <source>
        <dbReference type="PROSITE-ProRule" id="PRU00335"/>
    </source>
</evidence>
<dbReference type="InterPro" id="IPR050109">
    <property type="entry name" value="HTH-type_TetR-like_transc_reg"/>
</dbReference>
<dbReference type="PANTHER" id="PTHR30055:SF234">
    <property type="entry name" value="HTH-TYPE TRANSCRIPTIONAL REGULATOR BETI"/>
    <property type="match status" value="1"/>
</dbReference>
<dbReference type="Gene3D" id="1.10.357.10">
    <property type="entry name" value="Tetracycline Repressor, domain 2"/>
    <property type="match status" value="1"/>
</dbReference>
<dbReference type="InterPro" id="IPR009057">
    <property type="entry name" value="Homeodomain-like_sf"/>
</dbReference>
<evidence type="ECO:0000259" key="5">
    <source>
        <dbReference type="PROSITE" id="PS50977"/>
    </source>
</evidence>
<feature type="DNA-binding region" description="H-T-H motif" evidence="4">
    <location>
        <begin position="24"/>
        <end position="43"/>
    </location>
</feature>
<dbReference type="SUPFAM" id="SSF48498">
    <property type="entry name" value="Tetracyclin repressor-like, C-terminal domain"/>
    <property type="match status" value="1"/>
</dbReference>
<dbReference type="PANTHER" id="PTHR30055">
    <property type="entry name" value="HTH-TYPE TRANSCRIPTIONAL REGULATOR RUTR"/>
    <property type="match status" value="1"/>
</dbReference>
<accession>A0ABY4M234</accession>
<keyword evidence="2 4" id="KW-0238">DNA-binding</keyword>
<keyword evidence="3" id="KW-0804">Transcription</keyword>
<evidence type="ECO:0000313" key="6">
    <source>
        <dbReference type="EMBL" id="UQA91243.1"/>
    </source>
</evidence>
<evidence type="ECO:0000256" key="2">
    <source>
        <dbReference type="ARBA" id="ARBA00023125"/>
    </source>
</evidence>
<keyword evidence="1" id="KW-0805">Transcription regulation</keyword>
<name>A0ABY4M234_9ACTN</name>
<gene>
    <name evidence="6" type="ORF">K9S39_04535</name>
</gene>
<dbReference type="Proteomes" id="UP000830115">
    <property type="component" value="Chromosome"/>
</dbReference>
<dbReference type="SUPFAM" id="SSF46689">
    <property type="entry name" value="Homeodomain-like"/>
    <property type="match status" value="1"/>
</dbReference>
<dbReference type="RefSeq" id="WP_248862040.1">
    <property type="nucleotide sequence ID" value="NZ_CP086322.1"/>
</dbReference>
<evidence type="ECO:0000256" key="1">
    <source>
        <dbReference type="ARBA" id="ARBA00023015"/>
    </source>
</evidence>